<comment type="subcellular location">
    <subcellularLocation>
        <location evidence="1">Membrane</location>
        <topology evidence="1">Multi-pass membrane protein</topology>
    </subcellularLocation>
</comment>
<accession>A0A852K4N8</accession>
<evidence type="ECO:0000256" key="2">
    <source>
        <dbReference type="ARBA" id="ARBA00007277"/>
    </source>
</evidence>
<dbReference type="PANTHER" id="PTHR23344">
    <property type="entry name" value="GLYCEROPHOSPHORYL DIESTER PHOSPHODIESTERASE"/>
    <property type="match status" value="1"/>
</dbReference>
<evidence type="ECO:0000256" key="1">
    <source>
        <dbReference type="ARBA" id="ARBA00004141"/>
    </source>
</evidence>
<dbReference type="PROSITE" id="PS51704">
    <property type="entry name" value="GP_PDE"/>
    <property type="match status" value="1"/>
</dbReference>
<sequence length="58" mass="6642">PGLSPHRQYRQDNISVNLYVVNQPWLFSVLWCSGVSSVTTNACQVLKEMEHPIWLLVS</sequence>
<dbReference type="InterPro" id="IPR017946">
    <property type="entry name" value="PLC-like_Pdiesterase_TIM-brl"/>
</dbReference>
<evidence type="ECO:0000256" key="6">
    <source>
        <dbReference type="ARBA" id="ARBA00023136"/>
    </source>
</evidence>
<dbReference type="GO" id="GO:0005886">
    <property type="term" value="C:plasma membrane"/>
    <property type="evidence" value="ECO:0007669"/>
    <property type="project" value="TreeGrafter"/>
</dbReference>
<evidence type="ECO:0000256" key="4">
    <source>
        <dbReference type="ARBA" id="ARBA00022801"/>
    </source>
</evidence>
<comment type="similarity">
    <text evidence="2">Belongs to the glycerophosphoryl diester phosphodiesterase family.</text>
</comment>
<feature type="non-terminal residue" evidence="9">
    <location>
        <position position="1"/>
    </location>
</feature>
<dbReference type="Proteomes" id="UP000618746">
    <property type="component" value="Unassembled WGS sequence"/>
</dbReference>
<keyword evidence="6" id="KW-0472">Membrane</keyword>
<evidence type="ECO:0000256" key="5">
    <source>
        <dbReference type="ARBA" id="ARBA00022989"/>
    </source>
</evidence>
<dbReference type="GO" id="GO:0008889">
    <property type="term" value="F:glycerophosphodiester phosphodiesterase activity"/>
    <property type="evidence" value="ECO:0007669"/>
    <property type="project" value="TreeGrafter"/>
</dbReference>
<dbReference type="SUPFAM" id="SSF51695">
    <property type="entry name" value="PLC-like phosphodiesterases"/>
    <property type="match status" value="1"/>
</dbReference>
<reference evidence="9" key="1">
    <citation type="submission" date="2020-02" db="EMBL/GenBank/DDBJ databases">
        <title>Bird 10,000 Genomes (B10K) Project - Family phase.</title>
        <authorList>
            <person name="Zhang G."/>
        </authorList>
    </citation>
    <scope>NUCLEOTIDE SEQUENCE</scope>
    <source>
        <strain evidence="9">B10K-DU-023-52</strain>
        <tissue evidence="9">Mixed tissue sample</tissue>
    </source>
</reference>
<dbReference type="AlphaFoldDB" id="A0A852K4N8"/>
<evidence type="ECO:0000259" key="8">
    <source>
        <dbReference type="PROSITE" id="PS51704"/>
    </source>
</evidence>
<evidence type="ECO:0000313" key="10">
    <source>
        <dbReference type="Proteomes" id="UP000618746"/>
    </source>
</evidence>
<keyword evidence="4" id="KW-0378">Hydrolase</keyword>
<evidence type="ECO:0000313" key="9">
    <source>
        <dbReference type="EMBL" id="NXX72243.1"/>
    </source>
</evidence>
<name>A0A852K4N8_SPIPA</name>
<keyword evidence="5" id="KW-1133">Transmembrane helix</keyword>
<protein>
    <submittedName>
        <fullName evidence="9">GDPD2 inositolphosphodiesterase</fullName>
    </submittedName>
</protein>
<keyword evidence="3" id="KW-0812">Transmembrane</keyword>
<evidence type="ECO:0000256" key="3">
    <source>
        <dbReference type="ARBA" id="ARBA00022692"/>
    </source>
</evidence>
<feature type="non-terminal residue" evidence="9">
    <location>
        <position position="58"/>
    </location>
</feature>
<dbReference type="GO" id="GO:0006629">
    <property type="term" value="P:lipid metabolic process"/>
    <property type="evidence" value="ECO:0007669"/>
    <property type="project" value="InterPro"/>
</dbReference>
<dbReference type="PANTHER" id="PTHR23344:SF1">
    <property type="entry name" value="GLYCEROPHOSPHOINOSITOL INOSITOLPHOSPHODIESTERASE GDPD2"/>
    <property type="match status" value="1"/>
</dbReference>
<organism evidence="9 10">
    <name type="scientific">Spizella passerina</name>
    <name type="common">Chipping sparrow</name>
    <dbReference type="NCBI Taxonomy" id="40210"/>
    <lineage>
        <taxon>Eukaryota</taxon>
        <taxon>Metazoa</taxon>
        <taxon>Chordata</taxon>
        <taxon>Craniata</taxon>
        <taxon>Vertebrata</taxon>
        <taxon>Euteleostomi</taxon>
        <taxon>Archelosauria</taxon>
        <taxon>Archosauria</taxon>
        <taxon>Dinosauria</taxon>
        <taxon>Saurischia</taxon>
        <taxon>Theropoda</taxon>
        <taxon>Coelurosauria</taxon>
        <taxon>Aves</taxon>
        <taxon>Neognathae</taxon>
        <taxon>Neoaves</taxon>
        <taxon>Telluraves</taxon>
        <taxon>Australaves</taxon>
        <taxon>Passeriformes</taxon>
        <taxon>Passerellidae</taxon>
        <taxon>Spizella</taxon>
    </lineage>
</organism>
<dbReference type="OrthoDB" id="1058301at2759"/>
<evidence type="ECO:0000256" key="7">
    <source>
        <dbReference type="ARBA" id="ARBA00023180"/>
    </source>
</evidence>
<feature type="domain" description="GP-PDE" evidence="8">
    <location>
        <begin position="1"/>
        <end position="50"/>
    </location>
</feature>
<comment type="caution">
    <text evidence="9">The sequence shown here is derived from an EMBL/GenBank/DDBJ whole genome shotgun (WGS) entry which is preliminary data.</text>
</comment>
<dbReference type="InterPro" id="IPR030395">
    <property type="entry name" value="GP_PDE_dom"/>
</dbReference>
<keyword evidence="10" id="KW-1185">Reference proteome</keyword>
<gene>
    <name evidence="9" type="primary">Gdpd2</name>
    <name evidence="9" type="ORF">SPIPAS_R10143</name>
</gene>
<keyword evidence="7" id="KW-0325">Glycoprotein</keyword>
<proteinExistence type="inferred from homology"/>
<dbReference type="EMBL" id="WBNQ01424069">
    <property type="protein sequence ID" value="NXX72243.1"/>
    <property type="molecule type" value="Genomic_DNA"/>
</dbReference>